<accession>A0ABT0JV67</accession>
<feature type="compositionally biased region" description="Basic and acidic residues" evidence="2">
    <location>
        <begin position="25"/>
        <end position="67"/>
    </location>
</feature>
<comment type="caution">
    <text evidence="4">The sequence shown here is derived from an EMBL/GenBank/DDBJ whole genome shotgun (WGS) entry which is preliminary data.</text>
</comment>
<keyword evidence="1" id="KW-0732">Signal</keyword>
<dbReference type="RefSeq" id="WP_248823591.1">
    <property type="nucleotide sequence ID" value="NZ_JALKFT010000003.1"/>
</dbReference>
<keyword evidence="5" id="KW-1185">Reference proteome</keyword>
<dbReference type="InterPro" id="IPR019674">
    <property type="entry name" value="Lipoprotein_LpqN/LpqT-like"/>
</dbReference>
<keyword evidence="3" id="KW-1133">Transmembrane helix</keyword>
<feature type="region of interest" description="Disordered" evidence="2">
    <location>
        <begin position="269"/>
        <end position="288"/>
    </location>
</feature>
<dbReference type="Proteomes" id="UP001201873">
    <property type="component" value="Unassembled WGS sequence"/>
</dbReference>
<evidence type="ECO:0000256" key="1">
    <source>
        <dbReference type="ARBA" id="ARBA00022729"/>
    </source>
</evidence>
<keyword evidence="3" id="KW-0472">Membrane</keyword>
<feature type="region of interest" description="Disordered" evidence="2">
    <location>
        <begin position="1"/>
        <end position="91"/>
    </location>
</feature>
<evidence type="ECO:0000313" key="4">
    <source>
        <dbReference type="EMBL" id="MCK9875112.1"/>
    </source>
</evidence>
<dbReference type="EMBL" id="JALKFT010000003">
    <property type="protein sequence ID" value="MCK9875112.1"/>
    <property type="molecule type" value="Genomic_DNA"/>
</dbReference>
<organism evidence="4 5">
    <name type="scientific">Frankia umida</name>
    <dbReference type="NCBI Taxonomy" id="573489"/>
    <lineage>
        <taxon>Bacteria</taxon>
        <taxon>Bacillati</taxon>
        <taxon>Actinomycetota</taxon>
        <taxon>Actinomycetes</taxon>
        <taxon>Frankiales</taxon>
        <taxon>Frankiaceae</taxon>
        <taxon>Frankia</taxon>
    </lineage>
</organism>
<evidence type="ECO:0000313" key="5">
    <source>
        <dbReference type="Proteomes" id="UP001201873"/>
    </source>
</evidence>
<feature type="compositionally biased region" description="Polar residues" evidence="2">
    <location>
        <begin position="277"/>
        <end position="288"/>
    </location>
</feature>
<feature type="transmembrane region" description="Helical" evidence="3">
    <location>
        <begin position="120"/>
        <end position="141"/>
    </location>
</feature>
<sequence length="342" mass="34756">MGGRGQTRFGGPVPRRPGGPLTAAMERELVRAGGDRDRREPRHDDPDAAHDGTPGRDGSPHDRRSPYARESAYGAGPGADVDAPYEDDVDDDNADVILGARRGAARSAPDGEAMSFLRRVGVALAVLSVALGVGVGAGVVWEKVRPSGHTATAGSNDPTPVPTATAAAGGTGAAAATAPAGGGAAAAGTGQVAVPADWVAFTDTVQKVTFSHPPVWKQRRDNTGIFYGEPSTTAEFGPAMIGAARIEGTDQAAALARVQAGEFAGVSGLTRERSGPATDSNGQPTQEIAGSYDREGQRVSYLMRTVAGNGAVYVLIARVSTDASASLNTLMGALRTSFAPAG</sequence>
<proteinExistence type="predicted"/>
<name>A0ABT0JV67_9ACTN</name>
<protein>
    <submittedName>
        <fullName evidence="4">LpqN/LpqT family lipoprotein</fullName>
    </submittedName>
</protein>
<keyword evidence="4" id="KW-0449">Lipoprotein</keyword>
<evidence type="ECO:0000256" key="3">
    <source>
        <dbReference type="SAM" id="Phobius"/>
    </source>
</evidence>
<dbReference type="Pfam" id="PF10738">
    <property type="entry name" value="Lpp-LpqN"/>
    <property type="match status" value="1"/>
</dbReference>
<keyword evidence="3" id="KW-0812">Transmembrane</keyword>
<reference evidence="4 5" key="1">
    <citation type="submission" date="2022-04" db="EMBL/GenBank/DDBJ databases">
        <title>Genome diversity in the genus Frankia.</title>
        <authorList>
            <person name="Carlos-Shanley C."/>
            <person name="Hahn D."/>
        </authorList>
    </citation>
    <scope>NUCLEOTIDE SEQUENCE [LARGE SCALE GENOMIC DNA]</scope>
    <source>
        <strain evidence="4 5">Ag45/Mut15</strain>
    </source>
</reference>
<evidence type="ECO:0000256" key="2">
    <source>
        <dbReference type="SAM" id="MobiDB-lite"/>
    </source>
</evidence>
<feature type="compositionally biased region" description="Low complexity" evidence="2">
    <location>
        <begin position="10"/>
        <end position="20"/>
    </location>
</feature>
<gene>
    <name evidence="4" type="ORF">MXD59_04820</name>
</gene>